<feature type="region of interest" description="Disordered" evidence="1">
    <location>
        <begin position="110"/>
        <end position="155"/>
    </location>
</feature>
<dbReference type="AlphaFoldDB" id="A0A6C1EC78"/>
<organism evidence="2 3">
    <name type="scientific">Saccharomyces pastorianus</name>
    <name type="common">Lager yeast</name>
    <name type="synonym">Saccharomyces cerevisiae x Saccharomyces eubayanus</name>
    <dbReference type="NCBI Taxonomy" id="27292"/>
    <lineage>
        <taxon>Eukaryota</taxon>
        <taxon>Fungi</taxon>
        <taxon>Dikarya</taxon>
        <taxon>Ascomycota</taxon>
        <taxon>Saccharomycotina</taxon>
        <taxon>Saccharomycetes</taxon>
        <taxon>Saccharomycetales</taxon>
        <taxon>Saccharomycetaceae</taxon>
        <taxon>Saccharomyces</taxon>
    </lineage>
</organism>
<reference evidence="2 3" key="1">
    <citation type="journal article" date="2019" name="BMC Genomics">
        <title>Chromosome level assembly and comparative genome analysis confirm lager-brewing yeasts originated from a single hybridization.</title>
        <authorList>
            <person name="Salazar A.N."/>
            <person name="Gorter de Vries A.R."/>
            <person name="van den Broek M."/>
            <person name="Brouwers N."/>
            <person name="de la Torre Cortes P."/>
            <person name="Kuijpers N.G.A."/>
            <person name="Daran J.G."/>
            <person name="Abeel T."/>
        </authorList>
    </citation>
    <scope>NUCLEOTIDE SEQUENCE [LARGE SCALE GENOMIC DNA]</scope>
    <source>
        <strain evidence="2 3">CBS 1483</strain>
    </source>
</reference>
<evidence type="ECO:0000313" key="3">
    <source>
        <dbReference type="Proteomes" id="UP000501346"/>
    </source>
</evidence>
<evidence type="ECO:0000313" key="2">
    <source>
        <dbReference type="EMBL" id="QID86480.1"/>
    </source>
</evidence>
<proteinExistence type="predicted"/>
<keyword evidence="3" id="KW-1185">Reference proteome</keyword>
<protein>
    <submittedName>
        <fullName evidence="2">Uncharacterized protein</fullName>
    </submittedName>
</protein>
<gene>
    <name evidence="2" type="ORF">GRS66_009112</name>
</gene>
<feature type="compositionally biased region" description="Acidic residues" evidence="1">
    <location>
        <begin position="124"/>
        <end position="140"/>
    </location>
</feature>
<evidence type="ECO:0000256" key="1">
    <source>
        <dbReference type="SAM" id="MobiDB-lite"/>
    </source>
</evidence>
<dbReference type="OrthoDB" id="412109at2759"/>
<dbReference type="Proteomes" id="UP000501346">
    <property type="component" value="Chromosome SeXI"/>
</dbReference>
<accession>A0A6C1EC78</accession>
<name>A0A6C1EC78_SACPS</name>
<feature type="compositionally biased region" description="Basic and acidic residues" evidence="1">
    <location>
        <begin position="110"/>
        <end position="123"/>
    </location>
</feature>
<dbReference type="EMBL" id="CP049008">
    <property type="protein sequence ID" value="QID86480.1"/>
    <property type="molecule type" value="Genomic_DNA"/>
</dbReference>
<sequence>MSGNDDYVTSDDDNDAEKKYARPVFVRKSKREVQAKSLEGVGHLGDTPVKQTQRHGEEKQKPTIRLVPVAMESPQNRPKKKRQRTSPANHGSALFEYGESIAGYKCVTTESERDRLKQKREIEIENEGESTSEGEGEDGIDASAFDQAKVTETEAETERAIRQYWRRPKGEPTVLPLPGTPTLAAASVDQISERSVERFYAMSIPLVAANRIELLRRDRIRWHPDKHRHHQAKVTKLFQLVNGLWEREQELQQARHRRPEA</sequence>
<feature type="region of interest" description="Disordered" evidence="1">
    <location>
        <begin position="1"/>
        <end position="95"/>
    </location>
</feature>